<keyword evidence="5" id="KW-1185">Reference proteome</keyword>
<feature type="domain" description="Methyltransferase" evidence="2">
    <location>
        <begin position="49"/>
        <end position="146"/>
    </location>
</feature>
<reference evidence="5" key="2">
    <citation type="journal article" date="2019" name="Int. J. Syst. Evol. Microbiol.">
        <title>The Global Catalogue of Microorganisms (GCM) 10K type strain sequencing project: providing services to taxonomists for standard genome sequencing and annotation.</title>
        <authorList>
            <consortium name="The Broad Institute Genomics Platform"/>
            <consortium name="The Broad Institute Genome Sequencing Center for Infectious Disease"/>
            <person name="Wu L."/>
            <person name="Ma J."/>
        </authorList>
    </citation>
    <scope>NUCLEOTIDE SEQUENCE [LARGE SCALE GENOMIC DNA]</scope>
    <source>
        <strain evidence="5">DT92</strain>
    </source>
</reference>
<protein>
    <submittedName>
        <fullName evidence="4">Class I SAM-dependent methyltransferase</fullName>
        <ecNumber evidence="4">2.1.1.-</ecNumber>
    </submittedName>
</protein>
<dbReference type="Gene3D" id="3.40.50.150">
    <property type="entry name" value="Vaccinia Virus protein VP39"/>
    <property type="match status" value="1"/>
</dbReference>
<dbReference type="AlphaFoldDB" id="A0ABD5XRP4"/>
<comment type="caution">
    <text evidence="4">The sequence shown here is derived from an EMBL/GenBank/DDBJ whole genome shotgun (WGS) entry which is preliminary data.</text>
</comment>
<dbReference type="Proteomes" id="UP001596368">
    <property type="component" value="Unassembled WGS sequence"/>
</dbReference>
<dbReference type="InterPro" id="IPR029063">
    <property type="entry name" value="SAM-dependent_MTases_sf"/>
</dbReference>
<proteinExistence type="predicted"/>
<dbReference type="SUPFAM" id="SSF53335">
    <property type="entry name" value="S-adenosyl-L-methionine-dependent methyltransferases"/>
    <property type="match status" value="1"/>
</dbReference>
<keyword evidence="4" id="KW-0489">Methyltransferase</keyword>
<accession>A0ABD5XRP4</accession>
<gene>
    <name evidence="3" type="ORF">ACFQRB_16475</name>
    <name evidence="4" type="ORF">ACFQRB_17605</name>
</gene>
<evidence type="ECO:0000313" key="5">
    <source>
        <dbReference type="Proteomes" id="UP001596368"/>
    </source>
</evidence>
<dbReference type="GO" id="GO:0008168">
    <property type="term" value="F:methyltransferase activity"/>
    <property type="evidence" value="ECO:0007669"/>
    <property type="project" value="UniProtKB-KW"/>
</dbReference>
<keyword evidence="4" id="KW-0808">Transferase</keyword>
<evidence type="ECO:0000313" key="3">
    <source>
        <dbReference type="EMBL" id="MFC7137614.1"/>
    </source>
</evidence>
<name>A0ABD5XRP4_9EURY</name>
<feature type="compositionally biased region" description="Basic residues" evidence="1">
    <location>
        <begin position="233"/>
        <end position="242"/>
    </location>
</feature>
<dbReference type="InterPro" id="IPR041698">
    <property type="entry name" value="Methyltransf_25"/>
</dbReference>
<evidence type="ECO:0000256" key="1">
    <source>
        <dbReference type="SAM" id="MobiDB-lite"/>
    </source>
</evidence>
<evidence type="ECO:0000313" key="4">
    <source>
        <dbReference type="EMBL" id="MFC7137787.1"/>
    </source>
</evidence>
<reference evidence="4" key="1">
    <citation type="journal article" date="2014" name="Int. J. Syst. Evol. Microbiol.">
        <title>Complete genome sequence of Corynebacterium casei LMG S-19264T (=DSM 44701T), isolated from a smear-ripened cheese.</title>
        <authorList>
            <consortium name="US DOE Joint Genome Institute (JGI-PGF)"/>
            <person name="Walter F."/>
            <person name="Albersmeier A."/>
            <person name="Kalinowski J."/>
            <person name="Ruckert C."/>
        </authorList>
    </citation>
    <scope>NUCLEOTIDE SEQUENCE [LARGE SCALE GENOMIC DNA]</scope>
    <source>
        <strain evidence="4">NBRC 112578</strain>
    </source>
</reference>
<feature type="compositionally biased region" description="Basic and acidic residues" evidence="1">
    <location>
        <begin position="219"/>
        <end position="228"/>
    </location>
</feature>
<reference evidence="4" key="3">
    <citation type="submission" date="2024-09" db="EMBL/GenBank/DDBJ databases">
        <authorList>
            <person name="Sun Q."/>
        </authorList>
    </citation>
    <scope>NUCLEOTIDE SEQUENCE</scope>
    <source>
        <strain evidence="4">NBRC 112578</strain>
    </source>
</reference>
<dbReference type="EC" id="2.1.1.-" evidence="4"/>
<dbReference type="GO" id="GO:0032259">
    <property type="term" value="P:methylation"/>
    <property type="evidence" value="ECO:0007669"/>
    <property type="project" value="UniProtKB-KW"/>
</dbReference>
<feature type="region of interest" description="Disordered" evidence="1">
    <location>
        <begin position="200"/>
        <end position="293"/>
    </location>
</feature>
<dbReference type="Pfam" id="PF13649">
    <property type="entry name" value="Methyltransf_25"/>
    <property type="match status" value="1"/>
</dbReference>
<evidence type="ECO:0000259" key="2">
    <source>
        <dbReference type="Pfam" id="PF13649"/>
    </source>
</evidence>
<organism evidence="4 5">
    <name type="scientific">Halobaculum litoreum</name>
    <dbReference type="NCBI Taxonomy" id="3031998"/>
    <lineage>
        <taxon>Archaea</taxon>
        <taxon>Methanobacteriati</taxon>
        <taxon>Methanobacteriota</taxon>
        <taxon>Stenosarchaea group</taxon>
        <taxon>Halobacteria</taxon>
        <taxon>Halobacteriales</taxon>
        <taxon>Haloferacaceae</taxon>
        <taxon>Halobaculum</taxon>
    </lineage>
</organism>
<dbReference type="EMBL" id="JBHSZG010000002">
    <property type="protein sequence ID" value="MFC7137614.1"/>
    <property type="molecule type" value="Genomic_DNA"/>
</dbReference>
<feature type="compositionally biased region" description="Basic and acidic residues" evidence="1">
    <location>
        <begin position="282"/>
        <end position="293"/>
    </location>
</feature>
<dbReference type="EMBL" id="JBHSZG010000002">
    <property type="protein sequence ID" value="MFC7137787.1"/>
    <property type="molecule type" value="Genomic_DNA"/>
</dbReference>
<sequence length="293" mass="32063">MENFTPEAYYDDYGAREWDRLERGFYSRLEYEETRHFLDRKLPESGHLLGVGGGAGRYSVELAQQGYDVTLVDQSSGQVELAAEKAGEHGVTDSMTVQTGDVRELGFAADTFDATLCLGGPLSHVLDVEERRRAAAELHRVTTPSGPVFVSVMGRLAALQTISRMAGRGEGSDETELLPHLARTGDYDADLLEVFDLEPADASVPGRRTPETPPACGVDRPHADRTGECRLPAPRRVRRTRRPPPGGTPGDSRGAAGRPRRRGPLGSHARRGDGLTDCWTRGTERRELRRGTA</sequence>